<dbReference type="EMBL" id="CAHJWF010000474">
    <property type="protein sequence ID" value="CAB5507813.1"/>
    <property type="molecule type" value="Genomic_DNA"/>
</dbReference>
<reference evidence="5 6" key="1">
    <citation type="submission" date="2020-05" db="EMBL/GenBank/DDBJ databases">
        <authorList>
            <person name="Petersen J."/>
            <person name="Sayavedra L."/>
        </authorList>
    </citation>
    <scope>NUCLEOTIDE SEQUENCE [LARGE SCALE GENOMIC DNA]</scope>
    <source>
        <strain evidence="5">B azoricus SOX ET2 1586I</strain>
    </source>
</reference>
<dbReference type="Gene3D" id="2.130.10.130">
    <property type="entry name" value="Integrin alpha, N-terminal"/>
    <property type="match status" value="5"/>
</dbReference>
<evidence type="ECO:0000313" key="5">
    <source>
        <dbReference type="EMBL" id="CAB5507813.1"/>
    </source>
</evidence>
<dbReference type="InterPro" id="IPR001343">
    <property type="entry name" value="Hemolysn_Ca-bd"/>
</dbReference>
<name>A0ABM8MBK6_9GAMM</name>
<comment type="caution">
    <text evidence="5">The sequence shown here is derived from an EMBL/GenBank/DDBJ whole genome shotgun (WGS) entry which is preliminary data.</text>
</comment>
<dbReference type="PRINTS" id="PR01185">
    <property type="entry name" value="INTEGRINA"/>
</dbReference>
<gene>
    <name evidence="5" type="ORF">AZO1586I_2088</name>
</gene>
<evidence type="ECO:0000256" key="2">
    <source>
        <dbReference type="ARBA" id="ARBA00022737"/>
    </source>
</evidence>
<proteinExistence type="predicted"/>
<dbReference type="PROSITE" id="PS51470">
    <property type="entry name" value="FG_GAP"/>
    <property type="match status" value="7"/>
</dbReference>
<dbReference type="InterPro" id="IPR013517">
    <property type="entry name" value="FG-GAP"/>
</dbReference>
<keyword evidence="6" id="KW-1185">Reference proteome</keyword>
<dbReference type="Pfam" id="PF01839">
    <property type="entry name" value="FG-GAP"/>
    <property type="match status" value="7"/>
</dbReference>
<evidence type="ECO:0000256" key="1">
    <source>
        <dbReference type="ARBA" id="ARBA00022729"/>
    </source>
</evidence>
<dbReference type="InterPro" id="IPR000413">
    <property type="entry name" value="Integrin_alpha"/>
</dbReference>
<accession>A0ABM8MBK6</accession>
<sequence>PLDPMAGIQSSSSVTTGTIQIATGVAFDADIADTTDTDIKTIKVVLGGAGLNETNDKLVLDAELALNADIAKVTGKTIGTVSGLEYSYTHASKTLIISKTSGAFDPADVAKVVEAIQLKNTDAASQLGTRVATITYTDTNGNESEPATASLSVALYRGFVINGEAVGDQSGRSVSSAGDVNGDGLDDLIVGAWGADPSGKSEAGKSYVVFGKANGSAIDLSTIANANNPLGGFVINGEAVGDSSGFSVSSAGDVNGDGLDDLIVGARGANSSTGKSYVVFGKANSSAINLSTIADASNPTGGFVINGEAAGDQSGFSVSSAGDVNGDGLDDLIVGAYDYDAELARSYVVFGKANSNAINLSTIADASNPTGGFVINGESEYDYSNISVSSAGDVNGDGLDDLIVGASGAAPSANLNAGKSYVVFGKANSSAIDLSAIADASNPTGGFVINGEVAGDRSGSSVSSAGDVNGDGLDDLIVGAFKVNSSGKVHAGKSYVVFGKADSSAINLSVIADASNPLGGFVINSNAAYDRSGFSVSSAGDVNGDGLDDLIVGAWGADPSGKSEAGKSYVVFGKANGSAIDLSTIANANNPLGGFVINGEAAGDQSGFSVSSAGDVNGDGLDDLIVSSYQADPNGRLSAGKSYVIFGKTDTDAIDLTNLSGDSKYAIDYLGDKNANTLTGTSNDEIFVAGAGDDTLTGNGGMDVFNAGLGKDSILINASNISALEQTGAGNRARVDGGGGVDTLKLDGADLTLDLTKISNTRIQDIEIIDIRGSGNNILELNLNDLLAASTSTNILKVLGNSGDTVNTLGFVKTSTETENGITYDVYTHSDANIDAKAALWVQQGVGMKDMQRGFVVINGEVVDDWSDWSVSNAGNVNGNGLDDLIVVGVYQADPSGKSNADKPYVIFDKTNTDAIYAIDYLGNKDTNTLTSTATNKDEIFVAGAVENTLKLNLDDLLHASSSANILKVLGDSGDKVNTAGFSDSTIDKTVDSITYDIYTHSDANTNADVELWVQQEIVMF</sequence>
<keyword evidence="4" id="KW-0325">Glycoprotein</keyword>
<evidence type="ECO:0000313" key="6">
    <source>
        <dbReference type="Proteomes" id="UP000626656"/>
    </source>
</evidence>
<evidence type="ECO:0008006" key="7">
    <source>
        <dbReference type="Google" id="ProtNLM"/>
    </source>
</evidence>
<dbReference type="PANTHER" id="PTHR23221">
    <property type="entry name" value="GLYCOSYLPHOSPHATIDYLINOSITOL PHOSPHOLIPASE D"/>
    <property type="match status" value="1"/>
</dbReference>
<evidence type="ECO:0000256" key="3">
    <source>
        <dbReference type="ARBA" id="ARBA00022801"/>
    </source>
</evidence>
<keyword evidence="3" id="KW-0378">Hydrolase</keyword>
<organism evidence="5 6">
    <name type="scientific">Bathymodiolus thermophilus thioautotrophic gill symbiont</name>
    <dbReference type="NCBI Taxonomy" id="2360"/>
    <lineage>
        <taxon>Bacteria</taxon>
        <taxon>Pseudomonadati</taxon>
        <taxon>Pseudomonadota</taxon>
        <taxon>Gammaproteobacteria</taxon>
        <taxon>sulfur-oxidizing symbionts</taxon>
    </lineage>
</organism>
<evidence type="ECO:0000256" key="4">
    <source>
        <dbReference type="ARBA" id="ARBA00023180"/>
    </source>
</evidence>
<keyword evidence="2" id="KW-0677">Repeat</keyword>
<dbReference type="Proteomes" id="UP000626656">
    <property type="component" value="Unassembled WGS sequence"/>
</dbReference>
<dbReference type="Pfam" id="PF00353">
    <property type="entry name" value="HemolysinCabind"/>
    <property type="match status" value="1"/>
</dbReference>
<dbReference type="SUPFAM" id="SSF69318">
    <property type="entry name" value="Integrin alpha N-terminal domain"/>
    <property type="match status" value="3"/>
</dbReference>
<dbReference type="SMART" id="SM00191">
    <property type="entry name" value="Int_alpha"/>
    <property type="match status" value="7"/>
</dbReference>
<keyword evidence="1" id="KW-0732">Signal</keyword>
<dbReference type="PANTHER" id="PTHR23221:SF7">
    <property type="entry name" value="PHOSPHATIDYLINOSITOL-GLYCAN-SPECIFIC PHOSPHOLIPASE D"/>
    <property type="match status" value="1"/>
</dbReference>
<protein>
    <recommendedName>
        <fullName evidence="7">Flagellar hook-length control protein FliK</fullName>
    </recommendedName>
</protein>
<dbReference type="InterPro" id="IPR028994">
    <property type="entry name" value="Integrin_alpha_N"/>
</dbReference>
<dbReference type="InterPro" id="IPR013519">
    <property type="entry name" value="Int_alpha_beta-p"/>
</dbReference>
<feature type="non-terminal residue" evidence="5">
    <location>
        <position position="1"/>
    </location>
</feature>